<sequence length="166" mass="18187">MKTDHHALLESIQSAILSCGTQEAARIIFSQGYGLSDALFFLTDTGELTWKQAIAAIQAATNCAFTDAEIARAIEAVISRVIGRGDDAKARAIAILMTAREENLREMTLDEIARYYAAVAGLGVDLSDDEIVDDLINAMGVSREQAIDALEFLREERDREQSRLAH</sequence>
<evidence type="ECO:0000313" key="1">
    <source>
        <dbReference type="EMBL" id="TSE35149.1"/>
    </source>
</evidence>
<dbReference type="AlphaFoldDB" id="A0A554XH90"/>
<evidence type="ECO:0000313" key="2">
    <source>
        <dbReference type="Proteomes" id="UP000318294"/>
    </source>
</evidence>
<accession>A0A554XH90</accession>
<dbReference type="EMBL" id="VJON01000010">
    <property type="protein sequence ID" value="TSE35149.1"/>
    <property type="molecule type" value="Genomic_DNA"/>
</dbReference>
<organism evidence="1 2">
    <name type="scientific">Tepidimonas charontis</name>
    <dbReference type="NCBI Taxonomy" id="2267262"/>
    <lineage>
        <taxon>Bacteria</taxon>
        <taxon>Pseudomonadati</taxon>
        <taxon>Pseudomonadota</taxon>
        <taxon>Betaproteobacteria</taxon>
        <taxon>Burkholderiales</taxon>
        <taxon>Tepidimonas</taxon>
    </lineage>
</organism>
<proteinExistence type="predicted"/>
<dbReference type="RefSeq" id="WP_144327925.1">
    <property type="nucleotide sequence ID" value="NZ_VJON01000010.1"/>
</dbReference>
<protein>
    <submittedName>
        <fullName evidence="1">Uncharacterized protein</fullName>
    </submittedName>
</protein>
<name>A0A554XH90_9BURK</name>
<gene>
    <name evidence="1" type="ORF">Tchar_00938</name>
</gene>
<keyword evidence="2" id="KW-1185">Reference proteome</keyword>
<reference evidence="1 2" key="1">
    <citation type="submission" date="2019-07" db="EMBL/GenBank/DDBJ databases">
        <title>Tepidimonas charontis SPSP-6 draft genome.</title>
        <authorList>
            <person name="Da Costa M.S."/>
            <person name="Froufe H.J.C."/>
            <person name="Egas C."/>
            <person name="Albuquerque L."/>
        </authorList>
    </citation>
    <scope>NUCLEOTIDE SEQUENCE [LARGE SCALE GENOMIC DNA]</scope>
    <source>
        <strain evidence="1 2">SPSP-6</strain>
    </source>
</reference>
<dbReference type="Proteomes" id="UP000318294">
    <property type="component" value="Unassembled WGS sequence"/>
</dbReference>
<comment type="caution">
    <text evidence="1">The sequence shown here is derived from an EMBL/GenBank/DDBJ whole genome shotgun (WGS) entry which is preliminary data.</text>
</comment>